<accession>A0A3G5A9N6</accession>
<name>A0A3G5A9N6_9VIRU</name>
<gene>
    <name evidence="1" type="ORF">Hyperionvirus15_15</name>
</gene>
<organism evidence="1">
    <name type="scientific">Hyperionvirus sp</name>
    <dbReference type="NCBI Taxonomy" id="2487770"/>
    <lineage>
        <taxon>Viruses</taxon>
        <taxon>Varidnaviria</taxon>
        <taxon>Bamfordvirae</taxon>
        <taxon>Nucleocytoviricota</taxon>
        <taxon>Megaviricetes</taxon>
        <taxon>Imitervirales</taxon>
        <taxon>Mimiviridae</taxon>
        <taxon>Klosneuvirinae</taxon>
    </lineage>
</organism>
<dbReference type="EMBL" id="MK072397">
    <property type="protein sequence ID" value="AYV83977.1"/>
    <property type="molecule type" value="Genomic_DNA"/>
</dbReference>
<protein>
    <submittedName>
        <fullName evidence="1">Uncharacterized protein</fullName>
    </submittedName>
</protein>
<reference evidence="1" key="1">
    <citation type="submission" date="2018-10" db="EMBL/GenBank/DDBJ databases">
        <title>Hidden diversity of soil giant viruses.</title>
        <authorList>
            <person name="Schulz F."/>
            <person name="Alteio L."/>
            <person name="Goudeau D."/>
            <person name="Ryan E.M."/>
            <person name="Malmstrom R.R."/>
            <person name="Blanchard J."/>
            <person name="Woyke T."/>
        </authorList>
    </citation>
    <scope>NUCLEOTIDE SEQUENCE</scope>
    <source>
        <strain evidence="1">HYV1</strain>
    </source>
</reference>
<evidence type="ECO:0000313" key="1">
    <source>
        <dbReference type="EMBL" id="AYV83977.1"/>
    </source>
</evidence>
<sequence>MFEGDCVFCGGFEEMLFDCIEGAIYFREFVVKHFGEEDFLFILDRNI</sequence>
<proteinExistence type="predicted"/>